<sequence length="764" mass="87031">MPDEDVYDEADVINCHVCDVVVPRAYFRIHAQSRIHQNNKKISALFVENLFSNYTLLAHDIMKNRPFNSFYCTSCIRVLPDDQKLAHGLSVEHLKSTDKESALNGFVEMFIDKKREECEDLDDILFYEVEDDEVDSGLNPHQPEARLALLEHNRAKENELNAMQPTTSTNDTATYTCEPHTCSTDQTYNVVGNGGVSSEIQEFKVYAKSMRDKYKINVCGWIKVDDPCHLTVAAPNGNILKITVDIFHSFTASSSVVLCMVCDKLIALDAKKLHIANEKHARLISRPIDNMFRRKINGLWSHDLVSNKYYLTRPEDATAKGNDKPHTVNNTPKVTEAPTLTNKNNTFVHCEVCDIYIHGHDFAGHVKGKNHWRNQRKIDKQNIKATQNSVQTQEDQQEYGITQDHVDDRNGPMDVEAFMVYLKKMVSKYNLKYTLPIVKNGGLVVVTSHGFEAATTVESFHGYKPTESSMFCQMCQMTVSVNTRVHSETLIHVKNITQAIDVHFTRKISVVMSHCLLCNLTVSDSAEHAATDPTHYSYMRDRVSNVKQIECTTDKKWKLTHCDVCNIYLTPNTYQDHLKSKKHLQTIREYSDQRETPANMIFCPICFKTIHCNSFQDHCKGKRHSALAKRTARESQTQSEPTDQGDRAHSSLTTANQHETNFLEYLKSMIAKFKLNCELPIVEDGGVVITTPNGNREKFTIEAFHSYKQAESSVVCQVCRMNVLSKDTRAHSMTRLHVVNILKPVDNNFSRKVSLKAIWYCSSL</sequence>
<accession>A0A8S1AMZ8</accession>
<dbReference type="Gene3D" id="3.30.160.60">
    <property type="entry name" value="Classic Zinc Finger"/>
    <property type="match status" value="1"/>
</dbReference>
<dbReference type="GO" id="GO:0003676">
    <property type="term" value="F:nucleic acid binding"/>
    <property type="evidence" value="ECO:0007669"/>
    <property type="project" value="InterPro"/>
</dbReference>
<feature type="domain" description="U1-type" evidence="2">
    <location>
        <begin position="467"/>
        <end position="499"/>
    </location>
</feature>
<feature type="region of interest" description="Disordered" evidence="1">
    <location>
        <begin position="317"/>
        <end position="337"/>
    </location>
</feature>
<dbReference type="Proteomes" id="UP000494256">
    <property type="component" value="Unassembled WGS sequence"/>
</dbReference>
<evidence type="ECO:0000313" key="4">
    <source>
        <dbReference type="Proteomes" id="UP000494256"/>
    </source>
</evidence>
<dbReference type="GO" id="GO:0008270">
    <property type="term" value="F:zinc ion binding"/>
    <property type="evidence" value="ECO:0007669"/>
    <property type="project" value="InterPro"/>
</dbReference>
<reference evidence="3 4" key="1">
    <citation type="submission" date="2020-04" db="EMBL/GenBank/DDBJ databases">
        <authorList>
            <person name="Wallbank WR R."/>
            <person name="Pardo Diaz C."/>
            <person name="Kozak K."/>
            <person name="Martin S."/>
            <person name="Jiggins C."/>
            <person name="Moest M."/>
            <person name="Warren A I."/>
            <person name="Byers J.R.P. K."/>
            <person name="Montejo-Kovacevich G."/>
            <person name="Yen C E."/>
        </authorList>
    </citation>
    <scope>NUCLEOTIDE SEQUENCE [LARGE SCALE GENOMIC DNA]</scope>
</reference>
<evidence type="ECO:0000259" key="2">
    <source>
        <dbReference type="SMART" id="SM00451"/>
    </source>
</evidence>
<proteinExistence type="predicted"/>
<dbReference type="AlphaFoldDB" id="A0A8S1AMZ8"/>
<feature type="compositionally biased region" description="Basic and acidic residues" evidence="1">
    <location>
        <begin position="317"/>
        <end position="326"/>
    </location>
</feature>
<comment type="caution">
    <text evidence="3">The sequence shown here is derived from an EMBL/GenBank/DDBJ whole genome shotgun (WGS) entry which is preliminary data.</text>
</comment>
<feature type="domain" description="U1-type" evidence="2">
    <location>
        <begin position="345"/>
        <end position="378"/>
    </location>
</feature>
<dbReference type="SMART" id="SM00451">
    <property type="entry name" value="ZnF_U1"/>
    <property type="match status" value="4"/>
</dbReference>
<feature type="domain" description="U1-type" evidence="2">
    <location>
        <begin position="557"/>
        <end position="590"/>
    </location>
</feature>
<name>A0A8S1AMZ8_ARCPL</name>
<dbReference type="EMBL" id="CADEBD010000330">
    <property type="protein sequence ID" value="CAB3246542.1"/>
    <property type="molecule type" value="Genomic_DNA"/>
</dbReference>
<feature type="compositionally biased region" description="Polar residues" evidence="1">
    <location>
        <begin position="327"/>
        <end position="337"/>
    </location>
</feature>
<dbReference type="InterPro" id="IPR036236">
    <property type="entry name" value="Znf_C2H2_sf"/>
</dbReference>
<evidence type="ECO:0000256" key="1">
    <source>
        <dbReference type="SAM" id="MobiDB-lite"/>
    </source>
</evidence>
<evidence type="ECO:0000313" key="3">
    <source>
        <dbReference type="EMBL" id="CAB3246542.1"/>
    </source>
</evidence>
<feature type="region of interest" description="Disordered" evidence="1">
    <location>
        <begin position="626"/>
        <end position="651"/>
    </location>
</feature>
<gene>
    <name evidence="3" type="ORF">APLA_LOCUS11576</name>
</gene>
<protein>
    <recommendedName>
        <fullName evidence="2">U1-type domain-containing protein</fullName>
    </recommendedName>
</protein>
<dbReference type="SUPFAM" id="SSF57667">
    <property type="entry name" value="beta-beta-alpha zinc fingers"/>
    <property type="match status" value="1"/>
</dbReference>
<feature type="domain" description="U1-type" evidence="2">
    <location>
        <begin position="598"/>
        <end position="631"/>
    </location>
</feature>
<dbReference type="InterPro" id="IPR003604">
    <property type="entry name" value="Matrin/U1-like-C_Znf_C2H2"/>
</dbReference>
<organism evidence="3 4">
    <name type="scientific">Arctia plantaginis</name>
    <name type="common">Wood tiger moth</name>
    <name type="synonym">Phalaena plantaginis</name>
    <dbReference type="NCBI Taxonomy" id="874455"/>
    <lineage>
        <taxon>Eukaryota</taxon>
        <taxon>Metazoa</taxon>
        <taxon>Ecdysozoa</taxon>
        <taxon>Arthropoda</taxon>
        <taxon>Hexapoda</taxon>
        <taxon>Insecta</taxon>
        <taxon>Pterygota</taxon>
        <taxon>Neoptera</taxon>
        <taxon>Endopterygota</taxon>
        <taxon>Lepidoptera</taxon>
        <taxon>Glossata</taxon>
        <taxon>Ditrysia</taxon>
        <taxon>Noctuoidea</taxon>
        <taxon>Erebidae</taxon>
        <taxon>Arctiinae</taxon>
        <taxon>Arctia</taxon>
    </lineage>
</organism>